<dbReference type="SUPFAM" id="SSF48371">
    <property type="entry name" value="ARM repeat"/>
    <property type="match status" value="1"/>
</dbReference>
<dbReference type="RefSeq" id="WP_124177547.1">
    <property type="nucleotide sequence ID" value="NZ_REFY01000002.1"/>
</dbReference>
<dbReference type="OrthoDB" id="197870at2157"/>
<comment type="caution">
    <text evidence="2">The sequence shown here is derived from an EMBL/GenBank/DDBJ whole genome shotgun (WGS) entry which is preliminary data.</text>
</comment>
<dbReference type="EMBL" id="REFY01000002">
    <property type="protein sequence ID" value="RQG91418.1"/>
    <property type="molecule type" value="Genomic_DNA"/>
</dbReference>
<dbReference type="AlphaFoldDB" id="A0A3N6LPK2"/>
<dbReference type="Proteomes" id="UP000273828">
    <property type="component" value="Unassembled WGS sequence"/>
</dbReference>
<sequence length="211" mass="22922">MYGDGDGAGSVDQREGSDPVDLPSILAQLDEQTRATQRDAVRTVRRNVREQPERCMPTVPKLRQLLEEPSVDFNDEIAFCLAELAEESVNDVVPSVDGIVSFVAENPSSAAVPDLLRSLETVSSEHPGAITEHLESIVPALEVDDTRTRATAVVVIGRAASEVDTAAGETVDEIRSSLEERTRDDPDSSVRDRAEWALEQLPCSPPCRVDS</sequence>
<dbReference type="InterPro" id="IPR016024">
    <property type="entry name" value="ARM-type_fold"/>
</dbReference>
<evidence type="ECO:0008006" key="4">
    <source>
        <dbReference type="Google" id="ProtNLM"/>
    </source>
</evidence>
<gene>
    <name evidence="2" type="ORF">EA462_05455</name>
</gene>
<reference evidence="2 3" key="1">
    <citation type="submission" date="2018-10" db="EMBL/GenBank/DDBJ databases">
        <title>Natrarchaeobius chitinivorans gen. nov., sp. nov., and Natrarchaeobius haloalkaliphilus sp. nov., alkaliphilic, chitin-utilizing haloarchaea from hypersaline alkaline lakes.</title>
        <authorList>
            <person name="Sorokin D.Y."/>
            <person name="Elcheninov A.G."/>
            <person name="Kostrikina N.A."/>
            <person name="Bale N.J."/>
            <person name="Sinninghe Damste J.S."/>
            <person name="Khijniak T.V."/>
            <person name="Kublanov I.V."/>
            <person name="Toshchakov S.V."/>
        </authorList>
    </citation>
    <scope>NUCLEOTIDE SEQUENCE [LARGE SCALE GENOMIC DNA]</scope>
    <source>
        <strain evidence="2 3">AArcht-Sl</strain>
    </source>
</reference>
<protein>
    <recommendedName>
        <fullName evidence="4">HEAT repeat domain-containing protein</fullName>
    </recommendedName>
</protein>
<dbReference type="Gene3D" id="1.25.10.10">
    <property type="entry name" value="Leucine-rich Repeat Variant"/>
    <property type="match status" value="1"/>
</dbReference>
<name>A0A3N6LPK2_9EURY</name>
<organism evidence="2 3">
    <name type="scientific">Natrarchaeobius halalkaliphilus</name>
    <dbReference type="NCBI Taxonomy" id="1679091"/>
    <lineage>
        <taxon>Archaea</taxon>
        <taxon>Methanobacteriati</taxon>
        <taxon>Methanobacteriota</taxon>
        <taxon>Stenosarchaea group</taxon>
        <taxon>Halobacteria</taxon>
        <taxon>Halobacteriales</taxon>
        <taxon>Natrialbaceae</taxon>
        <taxon>Natrarchaeobius</taxon>
    </lineage>
</organism>
<accession>A0A3N6LPK2</accession>
<feature type="region of interest" description="Disordered" evidence="1">
    <location>
        <begin position="1"/>
        <end position="23"/>
    </location>
</feature>
<dbReference type="InterPro" id="IPR011989">
    <property type="entry name" value="ARM-like"/>
</dbReference>
<evidence type="ECO:0000313" key="2">
    <source>
        <dbReference type="EMBL" id="RQG91418.1"/>
    </source>
</evidence>
<evidence type="ECO:0000313" key="3">
    <source>
        <dbReference type="Proteomes" id="UP000273828"/>
    </source>
</evidence>
<evidence type="ECO:0000256" key="1">
    <source>
        <dbReference type="SAM" id="MobiDB-lite"/>
    </source>
</evidence>
<keyword evidence="3" id="KW-1185">Reference proteome</keyword>
<proteinExistence type="predicted"/>